<evidence type="ECO:0000313" key="4">
    <source>
        <dbReference type="EMBL" id="KAF3219143.1"/>
    </source>
</evidence>
<dbReference type="EMBL" id="WIPF01000072">
    <property type="protein sequence ID" value="KAF3214594.1"/>
    <property type="molecule type" value="Genomic_DNA"/>
</dbReference>
<gene>
    <name evidence="4" type="ORF">TWF106_007249</name>
    <name evidence="2" type="ORF">TWF191_009766</name>
    <name evidence="3" type="ORF">TWF679_003662</name>
</gene>
<evidence type="ECO:0000313" key="7">
    <source>
        <dbReference type="Proteomes" id="UP000614610"/>
    </source>
</evidence>
<dbReference type="Proteomes" id="UP000483672">
    <property type="component" value="Unassembled WGS sequence"/>
</dbReference>
<protein>
    <recommendedName>
        <fullName evidence="1">DUF1989 domain-containing protein</fullName>
    </recommendedName>
</protein>
<evidence type="ECO:0000313" key="3">
    <source>
        <dbReference type="EMBL" id="KAF3215814.1"/>
    </source>
</evidence>
<dbReference type="PANTHER" id="PTHR31527:SF0">
    <property type="entry name" value="RE64534P"/>
    <property type="match status" value="1"/>
</dbReference>
<dbReference type="Pfam" id="PF09347">
    <property type="entry name" value="DUF1989"/>
    <property type="match status" value="1"/>
</dbReference>
<proteinExistence type="predicted"/>
<dbReference type="InterPro" id="IPR018959">
    <property type="entry name" value="DUF1989"/>
</dbReference>
<evidence type="ECO:0000313" key="5">
    <source>
        <dbReference type="Proteomes" id="UP000472727"/>
    </source>
</evidence>
<dbReference type="PANTHER" id="PTHR31527">
    <property type="entry name" value="RE64534P"/>
    <property type="match status" value="1"/>
</dbReference>
<name>A0A6G1LUI1_ORBOL</name>
<evidence type="ECO:0000313" key="2">
    <source>
        <dbReference type="EMBL" id="KAF3214594.1"/>
    </source>
</evidence>
<dbReference type="Proteomes" id="UP000614610">
    <property type="component" value="Unassembled WGS sequence"/>
</dbReference>
<accession>A0A6G1LUI1</accession>
<dbReference type="Proteomes" id="UP000472727">
    <property type="component" value="Unassembled WGS sequence"/>
</dbReference>
<feature type="domain" description="DUF1989" evidence="1">
    <location>
        <begin position="44"/>
        <end position="218"/>
    </location>
</feature>
<dbReference type="EMBL" id="WIWS01000038">
    <property type="protein sequence ID" value="KAF3219143.1"/>
    <property type="molecule type" value="Genomic_DNA"/>
</dbReference>
<sequence>MASQVQEKEPQPAYLASPGSILHVDKEFYSAVSAAPRTLKSKVTIPPRCAKSFHVPATHIVRFSTPSGPQVGDLNIWNAHNSQERFWASRTRQLQASHVTTYDRLWSCLPHLRPMVTIIGDSLSDFGVSKWGGRCHDLLGTRCDPYVNKMLTGDDYDFQCHSNLVRSVLPFGLAESDVHDVLNIFQVTGLNSQGKYFMEASPARPGDYIEFFAEQDLLMALSTCPGGDLSRWGWGEGSAGDEADEKQSMWDCCREIKVEIFEIDKEAKDVLKDWKEPKKPGYKGMHGMKVPGGELMTSIKMWTADSGLEVNQGRS</sequence>
<dbReference type="AlphaFoldDB" id="A0A6G1LUI1"/>
<reference evidence="5 6" key="1">
    <citation type="submission" date="2019-06" db="EMBL/GenBank/DDBJ databases">
        <authorList>
            <person name="Palmer J.M."/>
        </authorList>
    </citation>
    <scope>NUCLEOTIDE SEQUENCE</scope>
    <source>
        <strain evidence="4 5">TWF106</strain>
        <strain evidence="2 6">TWF191</strain>
        <strain evidence="3">TWF679</strain>
    </source>
</reference>
<dbReference type="EMBL" id="WIWT01000018">
    <property type="protein sequence ID" value="KAF3215814.1"/>
    <property type="molecule type" value="Genomic_DNA"/>
</dbReference>
<evidence type="ECO:0000313" key="6">
    <source>
        <dbReference type="Proteomes" id="UP000483672"/>
    </source>
</evidence>
<dbReference type="OrthoDB" id="504708at2759"/>
<evidence type="ECO:0000259" key="1">
    <source>
        <dbReference type="Pfam" id="PF09347"/>
    </source>
</evidence>
<organism evidence="3 7">
    <name type="scientific">Orbilia oligospora</name>
    <name type="common">Nematode-trapping fungus</name>
    <name type="synonym">Arthrobotrys oligospora</name>
    <dbReference type="NCBI Taxonomy" id="2813651"/>
    <lineage>
        <taxon>Eukaryota</taxon>
        <taxon>Fungi</taxon>
        <taxon>Dikarya</taxon>
        <taxon>Ascomycota</taxon>
        <taxon>Pezizomycotina</taxon>
        <taxon>Orbiliomycetes</taxon>
        <taxon>Orbiliales</taxon>
        <taxon>Orbiliaceae</taxon>
        <taxon>Orbilia</taxon>
    </lineage>
</organism>
<comment type="caution">
    <text evidence="3">The sequence shown here is derived from an EMBL/GenBank/DDBJ whole genome shotgun (WGS) entry which is preliminary data.</text>
</comment>